<dbReference type="RefSeq" id="WP_074265999.1">
    <property type="nucleotide sequence ID" value="NZ_FSRM01000001.1"/>
</dbReference>
<proteinExistence type="predicted"/>
<dbReference type="AlphaFoldDB" id="A0A1N6FY06"/>
<name>A0A1N6FY06_9BURK</name>
<dbReference type="EMBL" id="FSRM01000001">
    <property type="protein sequence ID" value="SIO00081.1"/>
    <property type="molecule type" value="Genomic_DNA"/>
</dbReference>
<dbReference type="Proteomes" id="UP000184693">
    <property type="component" value="Unassembled WGS sequence"/>
</dbReference>
<organism evidence="1 2">
    <name type="scientific">Paraburkholderia phenazinium</name>
    <dbReference type="NCBI Taxonomy" id="60549"/>
    <lineage>
        <taxon>Bacteria</taxon>
        <taxon>Pseudomonadati</taxon>
        <taxon>Pseudomonadota</taxon>
        <taxon>Betaproteobacteria</taxon>
        <taxon>Burkholderiales</taxon>
        <taxon>Burkholderiaceae</taxon>
        <taxon>Paraburkholderia</taxon>
    </lineage>
</organism>
<protein>
    <submittedName>
        <fullName evidence="1">Uncharacterized protein</fullName>
    </submittedName>
</protein>
<gene>
    <name evidence="1" type="ORF">SAMN05444168_1953</name>
</gene>
<sequence length="174" mass="17748">MSPLSAITRLGAAAAALALAGCYYPYGYYPYGANGYYPTTGSSQTSVAVNANGEPVGALNQHNPIPAPPPPSVTASGSYVVPSPAATAASQQIYTPAPDVGPAYSAYPYAAYPYAAPAYPYYGYGYGYGYPYWGPSVSVGFAGFWGGGCCWGGGWHGGGWHGGGWHGGGGGHWH</sequence>
<accession>A0A1N6FY06</accession>
<evidence type="ECO:0000313" key="2">
    <source>
        <dbReference type="Proteomes" id="UP000184693"/>
    </source>
</evidence>
<evidence type="ECO:0000313" key="1">
    <source>
        <dbReference type="EMBL" id="SIO00081.1"/>
    </source>
</evidence>
<reference evidence="1 2" key="1">
    <citation type="submission" date="2016-11" db="EMBL/GenBank/DDBJ databases">
        <authorList>
            <person name="Jaros S."/>
            <person name="Januszkiewicz K."/>
            <person name="Wedrychowicz H."/>
        </authorList>
    </citation>
    <scope>NUCLEOTIDE SEQUENCE [LARGE SCALE GENOMIC DNA]</scope>
    <source>
        <strain evidence="1 2">GAS86</strain>
    </source>
</reference>